<dbReference type="Proteomes" id="UP000032142">
    <property type="component" value="Unassembled WGS sequence"/>
</dbReference>
<keyword evidence="2" id="KW-1185">Reference proteome</keyword>
<name>A0A0B0NAS6_GOSAR</name>
<organism evidence="1 2">
    <name type="scientific">Gossypium arboreum</name>
    <name type="common">Tree cotton</name>
    <name type="synonym">Gossypium nanking</name>
    <dbReference type="NCBI Taxonomy" id="29729"/>
    <lineage>
        <taxon>Eukaryota</taxon>
        <taxon>Viridiplantae</taxon>
        <taxon>Streptophyta</taxon>
        <taxon>Embryophyta</taxon>
        <taxon>Tracheophyta</taxon>
        <taxon>Spermatophyta</taxon>
        <taxon>Magnoliopsida</taxon>
        <taxon>eudicotyledons</taxon>
        <taxon>Gunneridae</taxon>
        <taxon>Pentapetalae</taxon>
        <taxon>rosids</taxon>
        <taxon>malvids</taxon>
        <taxon>Malvales</taxon>
        <taxon>Malvaceae</taxon>
        <taxon>Malvoideae</taxon>
        <taxon>Gossypium</taxon>
    </lineage>
</organism>
<dbReference type="AlphaFoldDB" id="A0A0B0NAS6"/>
<sequence>MEYGENLVGLKVHYNDGDEEILNLKREKWAVIEDESRSSLRFAGSHSVHTVFSWAALEAVPVSASSFY</sequence>
<evidence type="ECO:0000313" key="2">
    <source>
        <dbReference type="Proteomes" id="UP000032142"/>
    </source>
</evidence>
<reference evidence="2" key="1">
    <citation type="submission" date="2014-09" db="EMBL/GenBank/DDBJ databases">
        <authorList>
            <person name="Mudge J."/>
            <person name="Ramaraj T."/>
            <person name="Lindquist I.E."/>
            <person name="Bharti A.K."/>
            <person name="Sundararajan A."/>
            <person name="Cameron C.T."/>
            <person name="Woodward J.E."/>
            <person name="May G.D."/>
            <person name="Brubaker C."/>
            <person name="Broadhvest J."/>
            <person name="Wilkins T.A."/>
        </authorList>
    </citation>
    <scope>NUCLEOTIDE SEQUENCE</scope>
    <source>
        <strain evidence="2">cv. AKA8401</strain>
    </source>
</reference>
<evidence type="ECO:0000313" key="1">
    <source>
        <dbReference type="EMBL" id="KHG11653.1"/>
    </source>
</evidence>
<gene>
    <name evidence="1" type="ORF">F383_14677</name>
</gene>
<proteinExistence type="predicted"/>
<dbReference type="EMBL" id="KN396252">
    <property type="protein sequence ID" value="KHG11653.1"/>
    <property type="molecule type" value="Genomic_DNA"/>
</dbReference>
<protein>
    <submittedName>
        <fullName evidence="1">Uncharacterized protein</fullName>
    </submittedName>
</protein>
<accession>A0A0B0NAS6</accession>